<evidence type="ECO:0000313" key="1">
    <source>
        <dbReference type="EMBL" id="KAK3064467.1"/>
    </source>
</evidence>
<accession>A0ACC3DAY3</accession>
<name>A0ACC3DAY3_9PEZI</name>
<comment type="caution">
    <text evidence="1">The sequence shown here is derived from an EMBL/GenBank/DDBJ whole genome shotgun (WGS) entry which is preliminary data.</text>
</comment>
<organism evidence="1 2">
    <name type="scientific">Coniosporium uncinatum</name>
    <dbReference type="NCBI Taxonomy" id="93489"/>
    <lineage>
        <taxon>Eukaryota</taxon>
        <taxon>Fungi</taxon>
        <taxon>Dikarya</taxon>
        <taxon>Ascomycota</taxon>
        <taxon>Pezizomycotina</taxon>
        <taxon>Dothideomycetes</taxon>
        <taxon>Dothideomycetes incertae sedis</taxon>
        <taxon>Coniosporium</taxon>
    </lineage>
</organism>
<protein>
    <submittedName>
        <fullName evidence="1">Uncharacterized protein</fullName>
    </submittedName>
</protein>
<dbReference type="Proteomes" id="UP001186974">
    <property type="component" value="Unassembled WGS sequence"/>
</dbReference>
<sequence length="381" mass="42945">MDRIVSIILGRPLAIREDDFDVRLPAVDDEAVFYGELSNREDSASGLKTSIFVHITNYRLICGRVMLALHQKGAEGRSQREIATAKASLQQSLEDWKHATNELQLSDFDLMSAEAQDNSSFKSKAWFELLFHNAMLMLNRPSPLLSDISRDPETLRHIYSSSRQAITLYAHLHRSRRINYSWVTLQSVFMAGLSYIYAVSRHFRERRRGSHILGWDSQSTGPATIEIVNDTRACSKVLVAVSERWNAGRHCHEVFDKLSDAVLMDAIKIQTPIQASEQSSRIERRDTPDSIMSDNPSAPSITSMNSQGAYIPHQPYTVNGTSWPAPGVSNTASPLAVDNQFLHCFADLQHPYQYQQWDDPVAQLSQDWLSYLACNDEGSAV</sequence>
<evidence type="ECO:0000313" key="2">
    <source>
        <dbReference type="Proteomes" id="UP001186974"/>
    </source>
</evidence>
<gene>
    <name evidence="1" type="ORF">LTS18_006962</name>
</gene>
<proteinExistence type="predicted"/>
<keyword evidence="2" id="KW-1185">Reference proteome</keyword>
<reference evidence="1" key="1">
    <citation type="submission" date="2024-09" db="EMBL/GenBank/DDBJ databases">
        <title>Black Yeasts Isolated from many extreme environments.</title>
        <authorList>
            <person name="Coleine C."/>
            <person name="Stajich J.E."/>
            <person name="Selbmann L."/>
        </authorList>
    </citation>
    <scope>NUCLEOTIDE SEQUENCE</scope>
    <source>
        <strain evidence="1">CCFEE 5737</strain>
    </source>
</reference>
<dbReference type="EMBL" id="JAWDJW010006505">
    <property type="protein sequence ID" value="KAK3064467.1"/>
    <property type="molecule type" value="Genomic_DNA"/>
</dbReference>